<protein>
    <recommendedName>
        <fullName evidence="9">Cytidylate kinase</fullName>
        <shortName evidence="9">CK</shortName>
        <ecNumber evidence="9">2.7.4.25</ecNumber>
    </recommendedName>
    <alternativeName>
        <fullName evidence="9">Cytidine monophosphate kinase</fullName>
        <shortName evidence="9">CMP kinase</shortName>
    </alternativeName>
</protein>
<keyword evidence="3 9" id="KW-0547">Nucleotide-binding</keyword>
<keyword evidence="9" id="KW-0963">Cytoplasm</keyword>
<evidence type="ECO:0000256" key="10">
    <source>
        <dbReference type="SAM" id="MobiDB-lite"/>
    </source>
</evidence>
<dbReference type="InterPro" id="IPR002123">
    <property type="entry name" value="Plipid/glycerol_acylTrfase"/>
</dbReference>
<dbReference type="CDD" id="cd07989">
    <property type="entry name" value="LPLAT_AGPAT-like"/>
    <property type="match status" value="1"/>
</dbReference>
<keyword evidence="6" id="KW-0012">Acyltransferase</keyword>
<evidence type="ECO:0000256" key="3">
    <source>
        <dbReference type="ARBA" id="ARBA00022741"/>
    </source>
</evidence>
<evidence type="ECO:0000256" key="5">
    <source>
        <dbReference type="ARBA" id="ARBA00022840"/>
    </source>
</evidence>
<dbReference type="HAMAP" id="MF_00238">
    <property type="entry name" value="Cytidyl_kinase_type1"/>
    <property type="match status" value="1"/>
</dbReference>
<dbReference type="NCBIfam" id="TIGR00017">
    <property type="entry name" value="cmk"/>
    <property type="match status" value="1"/>
</dbReference>
<evidence type="ECO:0000256" key="9">
    <source>
        <dbReference type="HAMAP-Rule" id="MF_00238"/>
    </source>
</evidence>
<gene>
    <name evidence="9 12" type="primary">cmk</name>
    <name evidence="12" type="ORF">FJY75_02080</name>
</gene>
<dbReference type="GO" id="GO:0006220">
    <property type="term" value="P:pyrimidine nucleotide metabolic process"/>
    <property type="evidence" value="ECO:0007669"/>
    <property type="project" value="UniProtKB-UniRule"/>
</dbReference>
<feature type="region of interest" description="Disordered" evidence="10">
    <location>
        <begin position="419"/>
        <end position="461"/>
    </location>
</feature>
<dbReference type="GO" id="GO:0005524">
    <property type="term" value="F:ATP binding"/>
    <property type="evidence" value="ECO:0007669"/>
    <property type="project" value="UniProtKB-UniRule"/>
</dbReference>
<feature type="compositionally biased region" description="Basic and acidic residues" evidence="10">
    <location>
        <begin position="431"/>
        <end position="442"/>
    </location>
</feature>
<evidence type="ECO:0000313" key="13">
    <source>
        <dbReference type="Proteomes" id="UP000748308"/>
    </source>
</evidence>
<proteinExistence type="inferred from homology"/>
<dbReference type="SMART" id="SM00563">
    <property type="entry name" value="PlsC"/>
    <property type="match status" value="1"/>
</dbReference>
<dbReference type="AlphaFoldDB" id="A0A938BL28"/>
<dbReference type="InterPro" id="IPR003136">
    <property type="entry name" value="Cytidylate_kin"/>
</dbReference>
<dbReference type="GO" id="GO:0005737">
    <property type="term" value="C:cytoplasm"/>
    <property type="evidence" value="ECO:0007669"/>
    <property type="project" value="UniProtKB-SubCell"/>
</dbReference>
<keyword evidence="5 9" id="KW-0067">ATP-binding</keyword>
<comment type="catalytic activity">
    <reaction evidence="7 9">
        <text>dCMP + ATP = dCDP + ADP</text>
        <dbReference type="Rhea" id="RHEA:25094"/>
        <dbReference type="ChEBI" id="CHEBI:30616"/>
        <dbReference type="ChEBI" id="CHEBI:57566"/>
        <dbReference type="ChEBI" id="CHEBI:58593"/>
        <dbReference type="ChEBI" id="CHEBI:456216"/>
        <dbReference type="EC" id="2.7.4.25"/>
    </reaction>
</comment>
<evidence type="ECO:0000256" key="4">
    <source>
        <dbReference type="ARBA" id="ARBA00022777"/>
    </source>
</evidence>
<evidence type="ECO:0000256" key="1">
    <source>
        <dbReference type="ARBA" id="ARBA00009427"/>
    </source>
</evidence>
<dbReference type="PANTHER" id="PTHR10434">
    <property type="entry name" value="1-ACYL-SN-GLYCEROL-3-PHOSPHATE ACYLTRANSFERASE"/>
    <property type="match status" value="1"/>
</dbReference>
<comment type="similarity">
    <text evidence="1 9">Belongs to the cytidylate kinase family. Type 1 subfamily.</text>
</comment>
<comment type="subcellular location">
    <subcellularLocation>
        <location evidence="9">Cytoplasm</location>
    </subcellularLocation>
</comment>
<dbReference type="EMBL" id="VGIY01000026">
    <property type="protein sequence ID" value="MBM3316619.1"/>
    <property type="molecule type" value="Genomic_DNA"/>
</dbReference>
<dbReference type="InterPro" id="IPR011994">
    <property type="entry name" value="Cytidylate_kinase_dom"/>
</dbReference>
<dbReference type="SUPFAM" id="SSF69593">
    <property type="entry name" value="Glycerol-3-phosphate (1)-acyltransferase"/>
    <property type="match status" value="1"/>
</dbReference>
<dbReference type="CDD" id="cd02020">
    <property type="entry name" value="CMPK"/>
    <property type="match status" value="1"/>
</dbReference>
<dbReference type="EC" id="2.7.4.25" evidence="9"/>
<dbReference type="GO" id="GO:0003841">
    <property type="term" value="F:1-acylglycerol-3-phosphate O-acyltransferase activity"/>
    <property type="evidence" value="ECO:0007669"/>
    <property type="project" value="TreeGrafter"/>
</dbReference>
<evidence type="ECO:0000256" key="2">
    <source>
        <dbReference type="ARBA" id="ARBA00022679"/>
    </source>
</evidence>
<keyword evidence="2 9" id="KW-0808">Transferase</keyword>
<comment type="caution">
    <text evidence="12">The sequence shown here is derived from an EMBL/GenBank/DDBJ whole genome shotgun (WGS) entry which is preliminary data.</text>
</comment>
<feature type="binding site" evidence="9">
    <location>
        <begin position="9"/>
        <end position="17"/>
    </location>
    <ligand>
        <name>ATP</name>
        <dbReference type="ChEBI" id="CHEBI:30616"/>
    </ligand>
</feature>
<dbReference type="InterPro" id="IPR027417">
    <property type="entry name" value="P-loop_NTPase"/>
</dbReference>
<feature type="domain" description="Phospholipid/glycerol acyltransferase" evidence="11">
    <location>
        <begin position="259"/>
        <end position="371"/>
    </location>
</feature>
<reference evidence="12" key="1">
    <citation type="submission" date="2019-03" db="EMBL/GenBank/DDBJ databases">
        <title>Lake Tanganyika Metagenome-Assembled Genomes (MAGs).</title>
        <authorList>
            <person name="Tran P."/>
        </authorList>
    </citation>
    <scope>NUCLEOTIDE SEQUENCE</scope>
    <source>
        <strain evidence="12">M_DeepCast_400m_m2_100</strain>
    </source>
</reference>
<comment type="catalytic activity">
    <reaction evidence="8 9">
        <text>CMP + ATP = CDP + ADP</text>
        <dbReference type="Rhea" id="RHEA:11600"/>
        <dbReference type="ChEBI" id="CHEBI:30616"/>
        <dbReference type="ChEBI" id="CHEBI:58069"/>
        <dbReference type="ChEBI" id="CHEBI:60377"/>
        <dbReference type="ChEBI" id="CHEBI:456216"/>
        <dbReference type="EC" id="2.7.4.25"/>
    </reaction>
</comment>
<accession>A0A938BL28</accession>
<dbReference type="Pfam" id="PF02224">
    <property type="entry name" value="Cytidylate_kin"/>
    <property type="match status" value="1"/>
</dbReference>
<keyword evidence="4 9" id="KW-0418">Kinase</keyword>
<feature type="compositionally biased region" description="Low complexity" evidence="10">
    <location>
        <begin position="443"/>
        <end position="455"/>
    </location>
</feature>
<evidence type="ECO:0000259" key="11">
    <source>
        <dbReference type="SMART" id="SM00563"/>
    </source>
</evidence>
<dbReference type="SUPFAM" id="SSF52540">
    <property type="entry name" value="P-loop containing nucleoside triphosphate hydrolases"/>
    <property type="match status" value="1"/>
</dbReference>
<sequence length="461" mass="48690">MGDVITIDGPAGAGKTTTARAVAAALGFVYLDSGALYRAIAVAAGARGLLPEEGAVWQAFVDGLRLEAQPAGSEFRVRVDGEEVTERLRAPEVAALASRIATLPEVRALVRRLLRGLAAQSSCVAEGRDMGTAVFADAKLKIFLDAPLAERARRRQLELAAAGRGQELGEVERQMAARDERDRGRELSPLRPPEDAVRIQTAGMTPAEQSALIAALYRGGGWPAGSRFHRAVRAAGGALVRLVLAPRVGGQALVPRGPFILASNHLSYLDPPLLGLLCPAPVAFLAKRELFRVPGFSHLIRALYAIPLRRGGYDKQALEAALESLRRGIPVTVFPEGTRVREGERSRPRRGAAALARLAQVPVVPARLEGSDRPLRSLLRREPIRLRFGPPLPPPDPSGAAGDGAYLEALMAAIAALRQASDARAPAPRSPDARALDPRAPDARAPAPGAPDSGPGPTGGR</sequence>
<dbReference type="Pfam" id="PF01553">
    <property type="entry name" value="Acyltransferase"/>
    <property type="match status" value="1"/>
</dbReference>
<evidence type="ECO:0000313" key="12">
    <source>
        <dbReference type="EMBL" id="MBM3316619.1"/>
    </source>
</evidence>
<dbReference type="PANTHER" id="PTHR10434:SF11">
    <property type="entry name" value="1-ACYL-SN-GLYCEROL-3-PHOSPHATE ACYLTRANSFERASE"/>
    <property type="match status" value="1"/>
</dbReference>
<feature type="region of interest" description="Disordered" evidence="10">
    <location>
        <begin position="172"/>
        <end position="191"/>
    </location>
</feature>
<dbReference type="Proteomes" id="UP000748308">
    <property type="component" value="Unassembled WGS sequence"/>
</dbReference>
<dbReference type="GO" id="GO:0036431">
    <property type="term" value="F:dCMP kinase activity"/>
    <property type="evidence" value="ECO:0007669"/>
    <property type="project" value="InterPro"/>
</dbReference>
<evidence type="ECO:0000256" key="7">
    <source>
        <dbReference type="ARBA" id="ARBA00047615"/>
    </source>
</evidence>
<evidence type="ECO:0000256" key="6">
    <source>
        <dbReference type="ARBA" id="ARBA00023315"/>
    </source>
</evidence>
<name>A0A938BL28_UNCEI</name>
<organism evidence="12 13">
    <name type="scientific">Eiseniibacteriota bacterium</name>
    <dbReference type="NCBI Taxonomy" id="2212470"/>
    <lineage>
        <taxon>Bacteria</taxon>
        <taxon>Candidatus Eiseniibacteriota</taxon>
    </lineage>
</organism>
<evidence type="ECO:0000256" key="8">
    <source>
        <dbReference type="ARBA" id="ARBA00048478"/>
    </source>
</evidence>
<dbReference type="Gene3D" id="3.40.50.300">
    <property type="entry name" value="P-loop containing nucleotide triphosphate hydrolases"/>
    <property type="match status" value="1"/>
</dbReference>
<dbReference type="GO" id="GO:0006654">
    <property type="term" value="P:phosphatidic acid biosynthetic process"/>
    <property type="evidence" value="ECO:0007669"/>
    <property type="project" value="TreeGrafter"/>
</dbReference>